<evidence type="ECO:0000313" key="1">
    <source>
        <dbReference type="EMBL" id="MBU3837160.1"/>
    </source>
</evidence>
<proteinExistence type="predicted"/>
<dbReference type="EMBL" id="JAHLFW010000022">
    <property type="protein sequence ID" value="MBU3837160.1"/>
    <property type="molecule type" value="Genomic_DNA"/>
</dbReference>
<name>A0A948T9X2_9BACT</name>
<dbReference type="Proteomes" id="UP000783796">
    <property type="component" value="Unassembled WGS sequence"/>
</dbReference>
<comment type="caution">
    <text evidence="1">The sequence shown here is derived from an EMBL/GenBank/DDBJ whole genome shotgun (WGS) entry which is preliminary data.</text>
</comment>
<accession>A0A948T9X2</accession>
<organism evidence="1 2">
    <name type="scientific">Candidatus Phocaeicola faecigallinarum</name>
    <dbReference type="NCBI Taxonomy" id="2838732"/>
    <lineage>
        <taxon>Bacteria</taxon>
        <taxon>Pseudomonadati</taxon>
        <taxon>Bacteroidota</taxon>
        <taxon>Bacteroidia</taxon>
        <taxon>Bacteroidales</taxon>
        <taxon>Bacteroidaceae</taxon>
        <taxon>Phocaeicola</taxon>
    </lineage>
</organism>
<reference evidence="1" key="2">
    <citation type="submission" date="2021-04" db="EMBL/GenBank/DDBJ databases">
        <authorList>
            <person name="Gilroy R."/>
        </authorList>
    </citation>
    <scope>NUCLEOTIDE SEQUENCE</scope>
    <source>
        <strain evidence="1">G4-2901</strain>
    </source>
</reference>
<protein>
    <submittedName>
        <fullName evidence="1">IS1380 family transposase</fullName>
    </submittedName>
</protein>
<sequence>LDTKAFGLKKTSRIKAFVFRFISVPAKWIMTARQYVLNIYTENRAYAKPFKTEFG</sequence>
<dbReference type="AlphaFoldDB" id="A0A948T9X2"/>
<gene>
    <name evidence="1" type="ORF">H9777_02305</name>
</gene>
<evidence type="ECO:0000313" key="2">
    <source>
        <dbReference type="Proteomes" id="UP000783796"/>
    </source>
</evidence>
<reference evidence="1" key="1">
    <citation type="journal article" date="2021" name="PeerJ">
        <title>Extensive microbial diversity within the chicken gut microbiome revealed by metagenomics and culture.</title>
        <authorList>
            <person name="Gilroy R."/>
            <person name="Ravi A."/>
            <person name="Getino M."/>
            <person name="Pursley I."/>
            <person name="Horton D.L."/>
            <person name="Alikhan N.F."/>
            <person name="Baker D."/>
            <person name="Gharbi K."/>
            <person name="Hall N."/>
            <person name="Watson M."/>
            <person name="Adriaenssens E.M."/>
            <person name="Foster-Nyarko E."/>
            <person name="Jarju S."/>
            <person name="Secka A."/>
            <person name="Antonio M."/>
            <person name="Oren A."/>
            <person name="Chaudhuri R.R."/>
            <person name="La Ragione R."/>
            <person name="Hildebrand F."/>
            <person name="Pallen M.J."/>
        </authorList>
    </citation>
    <scope>NUCLEOTIDE SEQUENCE</scope>
    <source>
        <strain evidence="1">G4-2901</strain>
    </source>
</reference>
<feature type="non-terminal residue" evidence="1">
    <location>
        <position position="1"/>
    </location>
</feature>